<dbReference type="EMBL" id="CAUEEQ010005746">
    <property type="protein sequence ID" value="CAJ0929300.1"/>
    <property type="molecule type" value="Genomic_DNA"/>
</dbReference>
<evidence type="ECO:0000256" key="1">
    <source>
        <dbReference type="ARBA" id="ARBA00023054"/>
    </source>
</evidence>
<name>A0ABN9L481_9NEOB</name>
<gene>
    <name evidence="5" type="ORF">RIMI_LOCUS3756761</name>
</gene>
<keyword evidence="6" id="KW-1185">Reference proteome</keyword>
<organism evidence="5 6">
    <name type="scientific">Ranitomeya imitator</name>
    <name type="common">mimic poison frog</name>
    <dbReference type="NCBI Taxonomy" id="111125"/>
    <lineage>
        <taxon>Eukaryota</taxon>
        <taxon>Metazoa</taxon>
        <taxon>Chordata</taxon>
        <taxon>Craniata</taxon>
        <taxon>Vertebrata</taxon>
        <taxon>Euteleostomi</taxon>
        <taxon>Amphibia</taxon>
        <taxon>Batrachia</taxon>
        <taxon>Anura</taxon>
        <taxon>Neobatrachia</taxon>
        <taxon>Hyloidea</taxon>
        <taxon>Dendrobatidae</taxon>
        <taxon>Dendrobatinae</taxon>
        <taxon>Ranitomeya</taxon>
    </lineage>
</organism>
<accession>A0ABN9L481</accession>
<dbReference type="InterPro" id="IPR054713">
    <property type="entry name" value="GMIP/FCHO2-like_FCH"/>
</dbReference>
<protein>
    <recommendedName>
        <fullName evidence="4">F-BAR domain-containing protein</fullName>
    </recommendedName>
</protein>
<feature type="compositionally biased region" description="Basic and acidic residues" evidence="3">
    <location>
        <begin position="80"/>
        <end position="99"/>
    </location>
</feature>
<dbReference type="InterPro" id="IPR027267">
    <property type="entry name" value="AH/BAR_dom_sf"/>
</dbReference>
<comment type="caution">
    <text evidence="5">The sequence shown here is derived from an EMBL/GenBank/DDBJ whole genome shotgun (WGS) entry which is preliminary data.</text>
</comment>
<dbReference type="Proteomes" id="UP001176940">
    <property type="component" value="Unassembled WGS sequence"/>
</dbReference>
<sequence>PYMPFQSIYSVALEQDQDHAHGVLHTALTLQQQTFLQPVNVRRLEHEKRRKRAERAVAESPAQTEAETNLRKAKQTYMQRSEEHEKAQYNAARAEEEQSHGGTKSIDKKRRAEEEAKNRAEEAMATYRTCIADAKTQKQELEDVKVNVLRQLQEIIKQTDQMLRSTIG</sequence>
<proteinExistence type="predicted"/>
<evidence type="ECO:0000313" key="6">
    <source>
        <dbReference type="Proteomes" id="UP001176940"/>
    </source>
</evidence>
<feature type="compositionally biased region" description="Basic and acidic residues" evidence="3">
    <location>
        <begin position="110"/>
        <end position="120"/>
    </location>
</feature>
<feature type="region of interest" description="Disordered" evidence="3">
    <location>
        <begin position="46"/>
        <end position="120"/>
    </location>
</feature>
<evidence type="ECO:0000313" key="5">
    <source>
        <dbReference type="EMBL" id="CAJ0929300.1"/>
    </source>
</evidence>
<reference evidence="5" key="1">
    <citation type="submission" date="2023-07" db="EMBL/GenBank/DDBJ databases">
        <authorList>
            <person name="Stuckert A."/>
        </authorList>
    </citation>
    <scope>NUCLEOTIDE SEQUENCE</scope>
</reference>
<dbReference type="Pfam" id="PF22699">
    <property type="entry name" value="GMIP-like_FCH"/>
    <property type="match status" value="1"/>
</dbReference>
<keyword evidence="1 2" id="KW-0175">Coiled coil</keyword>
<evidence type="ECO:0000259" key="4">
    <source>
        <dbReference type="PROSITE" id="PS51741"/>
    </source>
</evidence>
<feature type="domain" description="F-BAR" evidence="4">
    <location>
        <begin position="1"/>
        <end position="168"/>
    </location>
</feature>
<dbReference type="Gene3D" id="1.20.1270.60">
    <property type="entry name" value="Arfaptin homology (AH) domain/BAR domain"/>
    <property type="match status" value="1"/>
</dbReference>
<dbReference type="PROSITE" id="PS51741">
    <property type="entry name" value="F_BAR"/>
    <property type="match status" value="1"/>
</dbReference>
<evidence type="ECO:0000256" key="2">
    <source>
        <dbReference type="PROSITE-ProRule" id="PRU01077"/>
    </source>
</evidence>
<dbReference type="InterPro" id="IPR031160">
    <property type="entry name" value="F_BAR_dom"/>
</dbReference>
<evidence type="ECO:0000256" key="3">
    <source>
        <dbReference type="SAM" id="MobiDB-lite"/>
    </source>
</evidence>
<feature type="non-terminal residue" evidence="5">
    <location>
        <position position="1"/>
    </location>
</feature>
<dbReference type="SUPFAM" id="SSF103657">
    <property type="entry name" value="BAR/IMD domain-like"/>
    <property type="match status" value="1"/>
</dbReference>